<sequence length="72" mass="8429">MMWPLEQLAASTGQHRVSYVLGAVASPVTQLRINVDYAQRRWNQSNISQVLAVIEYLQRHNNVAKIFTRFWR</sequence>
<name>A0A9P0HAN8_NEZVI</name>
<reference evidence="1" key="1">
    <citation type="submission" date="2022-01" db="EMBL/GenBank/DDBJ databases">
        <authorList>
            <person name="King R."/>
        </authorList>
    </citation>
    <scope>NUCLEOTIDE SEQUENCE</scope>
</reference>
<dbReference type="EMBL" id="OV725080">
    <property type="protein sequence ID" value="CAH1398482.1"/>
    <property type="molecule type" value="Genomic_DNA"/>
</dbReference>
<evidence type="ECO:0000313" key="2">
    <source>
        <dbReference type="Proteomes" id="UP001152798"/>
    </source>
</evidence>
<dbReference type="AlphaFoldDB" id="A0A9P0HAN8"/>
<gene>
    <name evidence="1" type="ORF">NEZAVI_LOCUS8121</name>
</gene>
<protein>
    <submittedName>
        <fullName evidence="1">Uncharacterized protein</fullName>
    </submittedName>
</protein>
<organism evidence="1 2">
    <name type="scientific">Nezara viridula</name>
    <name type="common">Southern green stink bug</name>
    <name type="synonym">Cimex viridulus</name>
    <dbReference type="NCBI Taxonomy" id="85310"/>
    <lineage>
        <taxon>Eukaryota</taxon>
        <taxon>Metazoa</taxon>
        <taxon>Ecdysozoa</taxon>
        <taxon>Arthropoda</taxon>
        <taxon>Hexapoda</taxon>
        <taxon>Insecta</taxon>
        <taxon>Pterygota</taxon>
        <taxon>Neoptera</taxon>
        <taxon>Paraneoptera</taxon>
        <taxon>Hemiptera</taxon>
        <taxon>Heteroptera</taxon>
        <taxon>Panheteroptera</taxon>
        <taxon>Pentatomomorpha</taxon>
        <taxon>Pentatomoidea</taxon>
        <taxon>Pentatomidae</taxon>
        <taxon>Pentatominae</taxon>
        <taxon>Nezara</taxon>
    </lineage>
</organism>
<dbReference type="Proteomes" id="UP001152798">
    <property type="component" value="Chromosome 4"/>
</dbReference>
<proteinExistence type="predicted"/>
<evidence type="ECO:0000313" key="1">
    <source>
        <dbReference type="EMBL" id="CAH1398482.1"/>
    </source>
</evidence>
<accession>A0A9P0HAN8</accession>
<keyword evidence="2" id="KW-1185">Reference proteome</keyword>